<feature type="region of interest" description="Disordered" evidence="7">
    <location>
        <begin position="375"/>
        <end position="396"/>
    </location>
</feature>
<evidence type="ECO:0000259" key="9">
    <source>
        <dbReference type="PROSITE" id="PS51294"/>
    </source>
</evidence>
<dbReference type="InterPro" id="IPR009057">
    <property type="entry name" value="Homeodomain-like_sf"/>
</dbReference>
<dbReference type="SMART" id="SM00717">
    <property type="entry name" value="SANT"/>
    <property type="match status" value="2"/>
</dbReference>
<dbReference type="PANTHER" id="PTHR45614:SF300">
    <property type="entry name" value="MYB TRANSCRIPTION FACTOR"/>
    <property type="match status" value="1"/>
</dbReference>
<dbReference type="PROSITE" id="PS50090">
    <property type="entry name" value="MYB_LIKE"/>
    <property type="match status" value="2"/>
</dbReference>
<feature type="compositionally biased region" description="Acidic residues" evidence="7">
    <location>
        <begin position="38"/>
        <end position="48"/>
    </location>
</feature>
<dbReference type="PROSITE" id="PS51294">
    <property type="entry name" value="HTH_MYB"/>
    <property type="match status" value="2"/>
</dbReference>
<keyword evidence="5" id="KW-0804">Transcription</keyword>
<dbReference type="GO" id="GO:0005634">
    <property type="term" value="C:nucleus"/>
    <property type="evidence" value="ECO:0007669"/>
    <property type="project" value="UniProtKB-SubCell"/>
</dbReference>
<evidence type="ECO:0000256" key="3">
    <source>
        <dbReference type="ARBA" id="ARBA00023015"/>
    </source>
</evidence>
<keyword evidence="6" id="KW-0539">Nucleus</keyword>
<dbReference type="SUPFAM" id="SSF46689">
    <property type="entry name" value="Homeodomain-like"/>
    <property type="match status" value="1"/>
</dbReference>
<accession>A0AAD3XMZ5</accession>
<keyword evidence="3" id="KW-0805">Transcription regulation</keyword>
<keyword evidence="11" id="KW-1185">Reference proteome</keyword>
<keyword evidence="4" id="KW-0238">DNA-binding</keyword>
<comment type="caution">
    <text evidence="10">The sequence shown here is derived from an EMBL/GenBank/DDBJ whole genome shotgun (WGS) entry which is preliminary data.</text>
</comment>
<proteinExistence type="predicted"/>
<evidence type="ECO:0000256" key="7">
    <source>
        <dbReference type="SAM" id="MobiDB-lite"/>
    </source>
</evidence>
<feature type="compositionally biased region" description="Gly residues" evidence="7">
    <location>
        <begin position="28"/>
        <end position="37"/>
    </location>
</feature>
<evidence type="ECO:0000256" key="2">
    <source>
        <dbReference type="ARBA" id="ARBA00022737"/>
    </source>
</evidence>
<keyword evidence="2" id="KW-0677">Repeat</keyword>
<dbReference type="InterPro" id="IPR050560">
    <property type="entry name" value="MYB_TF"/>
</dbReference>
<evidence type="ECO:0000256" key="6">
    <source>
        <dbReference type="ARBA" id="ARBA00023242"/>
    </source>
</evidence>
<dbReference type="Pfam" id="PF13921">
    <property type="entry name" value="Myb_DNA-bind_6"/>
    <property type="match status" value="1"/>
</dbReference>
<organism evidence="10 11">
    <name type="scientific">Nepenthes gracilis</name>
    <name type="common">Slender pitcher plant</name>
    <dbReference type="NCBI Taxonomy" id="150966"/>
    <lineage>
        <taxon>Eukaryota</taxon>
        <taxon>Viridiplantae</taxon>
        <taxon>Streptophyta</taxon>
        <taxon>Embryophyta</taxon>
        <taxon>Tracheophyta</taxon>
        <taxon>Spermatophyta</taxon>
        <taxon>Magnoliopsida</taxon>
        <taxon>eudicotyledons</taxon>
        <taxon>Gunneridae</taxon>
        <taxon>Pentapetalae</taxon>
        <taxon>Caryophyllales</taxon>
        <taxon>Nepenthaceae</taxon>
        <taxon>Nepenthes</taxon>
    </lineage>
</organism>
<dbReference type="AlphaFoldDB" id="A0AAD3XMZ5"/>
<dbReference type="GO" id="GO:0000981">
    <property type="term" value="F:DNA-binding transcription factor activity, RNA polymerase II-specific"/>
    <property type="evidence" value="ECO:0007669"/>
    <property type="project" value="TreeGrafter"/>
</dbReference>
<evidence type="ECO:0000313" key="11">
    <source>
        <dbReference type="Proteomes" id="UP001279734"/>
    </source>
</evidence>
<dbReference type="Gene3D" id="1.10.10.60">
    <property type="entry name" value="Homeodomain-like"/>
    <property type="match status" value="2"/>
</dbReference>
<dbReference type="Proteomes" id="UP001279734">
    <property type="component" value="Unassembled WGS sequence"/>
</dbReference>
<gene>
    <name evidence="10" type="ORF">Nepgr_012041</name>
</gene>
<feature type="domain" description="Myb-like" evidence="8">
    <location>
        <begin position="62"/>
        <end position="113"/>
    </location>
</feature>
<dbReference type="InterPro" id="IPR017930">
    <property type="entry name" value="Myb_dom"/>
</dbReference>
<feature type="region of interest" description="Disordered" evidence="7">
    <location>
        <begin position="1"/>
        <end position="71"/>
    </location>
</feature>
<evidence type="ECO:0000313" key="10">
    <source>
        <dbReference type="EMBL" id="GMH10200.1"/>
    </source>
</evidence>
<dbReference type="GO" id="GO:0000978">
    <property type="term" value="F:RNA polymerase II cis-regulatory region sequence-specific DNA binding"/>
    <property type="evidence" value="ECO:0007669"/>
    <property type="project" value="TreeGrafter"/>
</dbReference>
<comment type="subcellular location">
    <subcellularLocation>
        <location evidence="1">Nucleus</location>
    </subcellularLocation>
</comment>
<evidence type="ECO:0000256" key="4">
    <source>
        <dbReference type="ARBA" id="ARBA00023125"/>
    </source>
</evidence>
<feature type="domain" description="HTH myb-type" evidence="9">
    <location>
        <begin position="114"/>
        <end position="168"/>
    </location>
</feature>
<reference evidence="10" key="1">
    <citation type="submission" date="2023-05" db="EMBL/GenBank/DDBJ databases">
        <title>Nepenthes gracilis genome sequencing.</title>
        <authorList>
            <person name="Fukushima K."/>
        </authorList>
    </citation>
    <scope>NUCLEOTIDE SEQUENCE</scope>
    <source>
        <strain evidence="10">SING2019-196</strain>
    </source>
</reference>
<dbReference type="CDD" id="cd00167">
    <property type="entry name" value="SANT"/>
    <property type="match status" value="2"/>
</dbReference>
<feature type="compositionally biased region" description="Basic and acidic residues" evidence="7">
    <location>
        <begin position="379"/>
        <end position="396"/>
    </location>
</feature>
<feature type="domain" description="Myb-like" evidence="8">
    <location>
        <begin position="114"/>
        <end position="164"/>
    </location>
</feature>
<protein>
    <submittedName>
        <fullName evidence="10">Uncharacterized protein</fullName>
    </submittedName>
</protein>
<feature type="domain" description="HTH myb-type" evidence="9">
    <location>
        <begin position="64"/>
        <end position="113"/>
    </location>
</feature>
<feature type="compositionally biased region" description="Gly residues" evidence="7">
    <location>
        <begin position="50"/>
        <end position="61"/>
    </location>
</feature>
<dbReference type="InterPro" id="IPR001005">
    <property type="entry name" value="SANT/Myb"/>
</dbReference>
<evidence type="ECO:0000259" key="8">
    <source>
        <dbReference type="PROSITE" id="PS50090"/>
    </source>
</evidence>
<dbReference type="EMBL" id="BSYO01000009">
    <property type="protein sequence ID" value="GMH10200.1"/>
    <property type="molecule type" value="Genomic_DNA"/>
</dbReference>
<dbReference type="FunFam" id="1.10.10.60:FF:000060">
    <property type="entry name" value="MYB transcription factor"/>
    <property type="match status" value="1"/>
</dbReference>
<sequence>MEKDASLSPNGEVAVAIPGDAAASGSGSEAGHGGGNQEDGEVGADMEILEGGGSSGRAGRGSGDRVKGPWSPEEDAILSRLVSKFGARNWSLIARGISGRSGKSCRLRWCNQLDPSVKRKPFTDEEDQIIIQAHAIHGNKWASIARILSGRTDNAIKNHWNSTLRRRCIELGRTKLESGNLEDASFDKTKASSEETLSCGDANSFRSLEGKDASSMENMDDHLDERPQTEVQFNIEVNELRTLFHPRPRVSAFNVYNPLDGPEAAAPYPNPVPMQGSLLQNFQPISGISKLLDGAYCERMVPQHCGHICCQTKDVGHQSSVLGPEFVEFSEPPSFAGHELAAIATDISNIAWLKSGLENSSVRVMDDAIDRIMSQGSRGQKEGFEDRRKKDHLRFEEGRNKLRGMVSDVLLPQIGRQPLSQPAEIRDLS</sequence>
<evidence type="ECO:0000256" key="1">
    <source>
        <dbReference type="ARBA" id="ARBA00004123"/>
    </source>
</evidence>
<name>A0AAD3XMZ5_NEPGR</name>
<evidence type="ECO:0000256" key="5">
    <source>
        <dbReference type="ARBA" id="ARBA00023163"/>
    </source>
</evidence>
<dbReference type="PANTHER" id="PTHR45614">
    <property type="entry name" value="MYB PROTEIN-RELATED"/>
    <property type="match status" value="1"/>
</dbReference>